<dbReference type="GO" id="GO:0016791">
    <property type="term" value="F:phosphatase activity"/>
    <property type="evidence" value="ECO:0007669"/>
    <property type="project" value="TreeGrafter"/>
</dbReference>
<gene>
    <name evidence="1" type="ORF">ACGTZG_09455</name>
    <name evidence="2" type="ORF">HF872_06620</name>
</gene>
<protein>
    <submittedName>
        <fullName evidence="2">Histidine phosphatase family protein</fullName>
    </submittedName>
</protein>
<dbReference type="CDD" id="cd07067">
    <property type="entry name" value="HP_PGM_like"/>
    <property type="match status" value="1"/>
</dbReference>
<dbReference type="Gene3D" id="3.40.50.1240">
    <property type="entry name" value="Phosphoglycerate mutase-like"/>
    <property type="match status" value="1"/>
</dbReference>
<dbReference type="PIRSF" id="PIRSF000709">
    <property type="entry name" value="6PFK_2-Ptase"/>
    <property type="match status" value="1"/>
</dbReference>
<dbReference type="InterPro" id="IPR050275">
    <property type="entry name" value="PGM_Phosphatase"/>
</dbReference>
<keyword evidence="4" id="KW-1185">Reference proteome</keyword>
<comment type="caution">
    <text evidence="2">The sequence shown here is derived from an EMBL/GenBank/DDBJ whole genome shotgun (WGS) entry which is preliminary data.</text>
</comment>
<dbReference type="RefSeq" id="WP_075581316.1">
    <property type="nucleotide sequence ID" value="NZ_CP011940.1"/>
</dbReference>
<evidence type="ECO:0000313" key="3">
    <source>
        <dbReference type="Proteomes" id="UP000591071"/>
    </source>
</evidence>
<dbReference type="InterPro" id="IPR013078">
    <property type="entry name" value="His_Pase_superF_clade-1"/>
</dbReference>
<dbReference type="KEGG" id="mhw:ACT01_06400"/>
<dbReference type="OrthoDB" id="7925971at2"/>
<sequence length="190" mass="22080">MKKIWFVRHGESAANAGEATRDHRTIPLSSLGEEQARAVSIIIPKPKLIITSPYLRARQTAAPLMRLYPDVPVETWDCVHEFVYLSPRTCTGTTSAQRRPRVIAYWRHLDPDYVDGDDAESYKHLLQRIHQTIDRLRGRPESFIVVFSHAQFMRNLLLVMQEPDLSPRDYMKRFRKSATIRNGQIVEIRL</sequence>
<dbReference type="EMBL" id="JBIEKR010000007">
    <property type="protein sequence ID" value="MFG6273413.1"/>
    <property type="molecule type" value="Genomic_DNA"/>
</dbReference>
<reference evidence="2 3" key="1">
    <citation type="submission" date="2020-04" db="EMBL/GenBank/DDBJ databases">
        <authorList>
            <person name="Hitch T.C.A."/>
            <person name="Wylensek D."/>
            <person name="Clavel T."/>
        </authorList>
    </citation>
    <scope>NUCLEOTIDE SEQUENCE [LARGE SCALE GENOMIC DNA]</scope>
    <source>
        <strain evidence="2 3">Oil-RF-744-FAT-WT-6-1</strain>
    </source>
</reference>
<organism evidence="2 3">
    <name type="scientific">Megasphaera hexanoica</name>
    <dbReference type="NCBI Taxonomy" id="1675036"/>
    <lineage>
        <taxon>Bacteria</taxon>
        <taxon>Bacillati</taxon>
        <taxon>Bacillota</taxon>
        <taxon>Negativicutes</taxon>
        <taxon>Veillonellales</taxon>
        <taxon>Veillonellaceae</taxon>
        <taxon>Megasphaera</taxon>
    </lineage>
</organism>
<dbReference type="EMBL" id="JABAFG010000009">
    <property type="protein sequence ID" value="NME28294.1"/>
    <property type="molecule type" value="Genomic_DNA"/>
</dbReference>
<dbReference type="PANTHER" id="PTHR48100:SF1">
    <property type="entry name" value="HISTIDINE PHOSPHATASE FAMILY PROTEIN-RELATED"/>
    <property type="match status" value="1"/>
</dbReference>
<name>A0A848BVL9_9FIRM</name>
<dbReference type="Proteomes" id="UP000591071">
    <property type="component" value="Unassembled WGS sequence"/>
</dbReference>
<reference evidence="1 4" key="2">
    <citation type="submission" date="2024-10" db="EMBL/GenBank/DDBJ databases">
        <authorList>
            <person name="Sang B.-I."/>
            <person name="Prabhaharan D."/>
        </authorList>
    </citation>
    <scope>NUCLEOTIDE SEQUENCE [LARGE SCALE GENOMIC DNA]</scope>
    <source>
        <strain evidence="1 4">MH</strain>
    </source>
</reference>
<dbReference type="GO" id="GO:0005737">
    <property type="term" value="C:cytoplasm"/>
    <property type="evidence" value="ECO:0007669"/>
    <property type="project" value="TreeGrafter"/>
</dbReference>
<proteinExistence type="predicted"/>
<accession>A0A848BVL9</accession>
<dbReference type="Pfam" id="PF00300">
    <property type="entry name" value="His_Phos_1"/>
    <property type="match status" value="1"/>
</dbReference>
<dbReference type="AlphaFoldDB" id="A0A848BVL9"/>
<dbReference type="PANTHER" id="PTHR48100">
    <property type="entry name" value="BROAD-SPECIFICITY PHOSPHATASE YOR283W-RELATED"/>
    <property type="match status" value="1"/>
</dbReference>
<dbReference type="InterPro" id="IPR029033">
    <property type="entry name" value="His_PPase_superfam"/>
</dbReference>
<dbReference type="SUPFAM" id="SSF53254">
    <property type="entry name" value="Phosphoglycerate mutase-like"/>
    <property type="match status" value="1"/>
</dbReference>
<dbReference type="SMART" id="SM00855">
    <property type="entry name" value="PGAM"/>
    <property type="match status" value="1"/>
</dbReference>
<evidence type="ECO:0000313" key="4">
    <source>
        <dbReference type="Proteomes" id="UP001605989"/>
    </source>
</evidence>
<evidence type="ECO:0000313" key="1">
    <source>
        <dbReference type="EMBL" id="MFG6273413.1"/>
    </source>
</evidence>
<evidence type="ECO:0000313" key="2">
    <source>
        <dbReference type="EMBL" id="NME28294.1"/>
    </source>
</evidence>
<dbReference type="Proteomes" id="UP001605989">
    <property type="component" value="Unassembled WGS sequence"/>
</dbReference>